<evidence type="ECO:0000256" key="7">
    <source>
        <dbReference type="ARBA" id="ARBA00023136"/>
    </source>
</evidence>
<feature type="transmembrane region" description="Helical" evidence="8">
    <location>
        <begin position="217"/>
        <end position="243"/>
    </location>
</feature>
<keyword evidence="4" id="KW-0309">Germination</keyword>
<evidence type="ECO:0000256" key="8">
    <source>
        <dbReference type="SAM" id="Phobius"/>
    </source>
</evidence>
<dbReference type="NCBIfam" id="TIGR00912">
    <property type="entry name" value="2A0309"/>
    <property type="match status" value="1"/>
</dbReference>
<protein>
    <submittedName>
        <fullName evidence="9">Endospore germination permease</fullName>
    </submittedName>
</protein>
<feature type="transmembrane region" description="Helical" evidence="8">
    <location>
        <begin position="40"/>
        <end position="61"/>
    </location>
</feature>
<evidence type="ECO:0000256" key="2">
    <source>
        <dbReference type="ARBA" id="ARBA00007998"/>
    </source>
</evidence>
<evidence type="ECO:0000313" key="10">
    <source>
        <dbReference type="Proteomes" id="UP001597497"/>
    </source>
</evidence>
<sequence length="364" mass="41386">MLDNAKISVRQFTILVFMWTVGATVLIIPSGMAAEAKQDGWIASIVGVLIGFGLVCFYNYVARIQHNRSLAKMNEDMFGTWLGKLVTLSFVIFAMITVCTLVWVFGNFLATMIIPRTPMPYINLLFLGIVIIAVRYGIEVIGRSAEIFFPWVIGLFCFMVFAISPQIEWQNLQPVLHTPLSAIFKAGFLFASVASINFIVLHSFYPTAVQQPQKARIAVWRGFGLGGMMMILLTFLALSVLGVDLTSRHLFPSYILAKKINIGEFLKRIESIMAAIWFFTIFYKTTLYYYSAVVALAETFRIKDYRFLVLPMGLIMLVISINVYPNTSYFLNWDGNIWPFYVSTYGLLLPIIWIVLHFVKRNKT</sequence>
<feature type="transmembrane region" description="Helical" evidence="8">
    <location>
        <begin position="118"/>
        <end position="138"/>
    </location>
</feature>
<evidence type="ECO:0000313" key="9">
    <source>
        <dbReference type="EMBL" id="MFD2673388.1"/>
    </source>
</evidence>
<dbReference type="Gene3D" id="1.20.1740.10">
    <property type="entry name" value="Amino acid/polyamine transporter I"/>
    <property type="match status" value="1"/>
</dbReference>
<dbReference type="InterPro" id="IPR004761">
    <property type="entry name" value="Spore_GerAB"/>
</dbReference>
<organism evidence="9 10">
    <name type="scientific">Marinicrinis sediminis</name>
    <dbReference type="NCBI Taxonomy" id="1652465"/>
    <lineage>
        <taxon>Bacteria</taxon>
        <taxon>Bacillati</taxon>
        <taxon>Bacillota</taxon>
        <taxon>Bacilli</taxon>
        <taxon>Bacillales</taxon>
        <taxon>Paenibacillaceae</taxon>
    </lineage>
</organism>
<keyword evidence="5 8" id="KW-0812">Transmembrane</keyword>
<feature type="transmembrane region" description="Helical" evidence="8">
    <location>
        <begin position="274"/>
        <end position="295"/>
    </location>
</feature>
<feature type="transmembrane region" description="Helical" evidence="8">
    <location>
        <begin position="12"/>
        <end position="34"/>
    </location>
</feature>
<feature type="transmembrane region" description="Helical" evidence="8">
    <location>
        <begin position="337"/>
        <end position="359"/>
    </location>
</feature>
<feature type="transmembrane region" description="Helical" evidence="8">
    <location>
        <begin position="145"/>
        <end position="163"/>
    </location>
</feature>
<evidence type="ECO:0000256" key="3">
    <source>
        <dbReference type="ARBA" id="ARBA00022448"/>
    </source>
</evidence>
<feature type="transmembrane region" description="Helical" evidence="8">
    <location>
        <begin position="183"/>
        <end position="205"/>
    </location>
</feature>
<comment type="similarity">
    <text evidence="2">Belongs to the amino acid-polyamine-organocation (APC) superfamily. Spore germination protein (SGP) (TC 2.A.3.9) family.</text>
</comment>
<dbReference type="RefSeq" id="WP_379930955.1">
    <property type="nucleotide sequence ID" value="NZ_JBHUMM010000043.1"/>
</dbReference>
<feature type="transmembrane region" description="Helical" evidence="8">
    <location>
        <begin position="81"/>
        <end position="106"/>
    </location>
</feature>
<proteinExistence type="inferred from homology"/>
<keyword evidence="3" id="KW-0813">Transport</keyword>
<dbReference type="Pfam" id="PF03845">
    <property type="entry name" value="Spore_permease"/>
    <property type="match status" value="1"/>
</dbReference>
<comment type="subcellular location">
    <subcellularLocation>
        <location evidence="1">Membrane</location>
        <topology evidence="1">Multi-pass membrane protein</topology>
    </subcellularLocation>
</comment>
<feature type="transmembrane region" description="Helical" evidence="8">
    <location>
        <begin position="307"/>
        <end position="325"/>
    </location>
</feature>
<evidence type="ECO:0000256" key="4">
    <source>
        <dbReference type="ARBA" id="ARBA00022544"/>
    </source>
</evidence>
<dbReference type="PANTHER" id="PTHR34975:SF2">
    <property type="entry name" value="SPORE GERMINATION PROTEIN A2"/>
    <property type="match status" value="1"/>
</dbReference>
<dbReference type="Proteomes" id="UP001597497">
    <property type="component" value="Unassembled WGS sequence"/>
</dbReference>
<keyword evidence="7 8" id="KW-0472">Membrane</keyword>
<evidence type="ECO:0000256" key="6">
    <source>
        <dbReference type="ARBA" id="ARBA00022989"/>
    </source>
</evidence>
<dbReference type="PANTHER" id="PTHR34975">
    <property type="entry name" value="SPORE GERMINATION PROTEIN A2"/>
    <property type="match status" value="1"/>
</dbReference>
<evidence type="ECO:0000256" key="1">
    <source>
        <dbReference type="ARBA" id="ARBA00004141"/>
    </source>
</evidence>
<accession>A0ABW5REL9</accession>
<name>A0ABW5REL9_9BACL</name>
<evidence type="ECO:0000256" key="5">
    <source>
        <dbReference type="ARBA" id="ARBA00022692"/>
    </source>
</evidence>
<dbReference type="EMBL" id="JBHUMM010000043">
    <property type="protein sequence ID" value="MFD2673388.1"/>
    <property type="molecule type" value="Genomic_DNA"/>
</dbReference>
<keyword evidence="10" id="KW-1185">Reference proteome</keyword>
<comment type="caution">
    <text evidence="9">The sequence shown here is derived from an EMBL/GenBank/DDBJ whole genome shotgun (WGS) entry which is preliminary data.</text>
</comment>
<gene>
    <name evidence="9" type="ORF">ACFSUC_17595</name>
</gene>
<keyword evidence="6 8" id="KW-1133">Transmembrane helix</keyword>
<reference evidence="10" key="1">
    <citation type="journal article" date="2019" name="Int. J. Syst. Evol. Microbiol.">
        <title>The Global Catalogue of Microorganisms (GCM) 10K type strain sequencing project: providing services to taxonomists for standard genome sequencing and annotation.</title>
        <authorList>
            <consortium name="The Broad Institute Genomics Platform"/>
            <consortium name="The Broad Institute Genome Sequencing Center for Infectious Disease"/>
            <person name="Wu L."/>
            <person name="Ma J."/>
        </authorList>
    </citation>
    <scope>NUCLEOTIDE SEQUENCE [LARGE SCALE GENOMIC DNA]</scope>
    <source>
        <strain evidence="10">KCTC 33676</strain>
    </source>
</reference>